<dbReference type="EMBL" id="BARW01007202">
    <property type="protein sequence ID" value="GAI85659.1"/>
    <property type="molecule type" value="Genomic_DNA"/>
</dbReference>
<evidence type="ECO:0000313" key="1">
    <source>
        <dbReference type="EMBL" id="GAI85659.1"/>
    </source>
</evidence>
<sequence>MQFQTFLQDLDARIAASKVTGFWKPENKERWINKSVVRACNYARWKFLSKHATQLIELEDGEIKENYYLPLTPWIL</sequence>
<name>X1U035_9ZZZZ</name>
<organism evidence="1">
    <name type="scientific">marine sediment metagenome</name>
    <dbReference type="NCBI Taxonomy" id="412755"/>
    <lineage>
        <taxon>unclassified sequences</taxon>
        <taxon>metagenomes</taxon>
        <taxon>ecological metagenomes</taxon>
    </lineage>
</organism>
<proteinExistence type="predicted"/>
<accession>X1U035</accession>
<reference evidence="1" key="1">
    <citation type="journal article" date="2014" name="Front. Microbiol.">
        <title>High frequency of phylogenetically diverse reductive dehalogenase-homologous genes in deep subseafloor sedimentary metagenomes.</title>
        <authorList>
            <person name="Kawai M."/>
            <person name="Futagami T."/>
            <person name="Toyoda A."/>
            <person name="Takaki Y."/>
            <person name="Nishi S."/>
            <person name="Hori S."/>
            <person name="Arai W."/>
            <person name="Tsubouchi T."/>
            <person name="Morono Y."/>
            <person name="Uchiyama I."/>
            <person name="Ito T."/>
            <person name="Fujiyama A."/>
            <person name="Inagaki F."/>
            <person name="Takami H."/>
        </authorList>
    </citation>
    <scope>NUCLEOTIDE SEQUENCE</scope>
    <source>
        <strain evidence="1">Expedition CK06-06</strain>
    </source>
</reference>
<dbReference type="AlphaFoldDB" id="X1U035"/>
<protein>
    <submittedName>
        <fullName evidence="1">Uncharacterized protein</fullName>
    </submittedName>
</protein>
<gene>
    <name evidence="1" type="ORF">S12H4_15050</name>
</gene>
<comment type="caution">
    <text evidence="1">The sequence shown here is derived from an EMBL/GenBank/DDBJ whole genome shotgun (WGS) entry which is preliminary data.</text>
</comment>